<name>A0A3N1VHM8_9BACT</name>
<protein>
    <submittedName>
        <fullName evidence="2">Uncharacterized protein</fullName>
    </submittedName>
</protein>
<dbReference type="Proteomes" id="UP000276223">
    <property type="component" value="Unassembled WGS sequence"/>
</dbReference>
<evidence type="ECO:0000313" key="3">
    <source>
        <dbReference type="Proteomes" id="UP000276223"/>
    </source>
</evidence>
<evidence type="ECO:0000256" key="1">
    <source>
        <dbReference type="SAM" id="MobiDB-lite"/>
    </source>
</evidence>
<organism evidence="2 3">
    <name type="scientific">Desulfosoma caldarium</name>
    <dbReference type="NCBI Taxonomy" id="610254"/>
    <lineage>
        <taxon>Bacteria</taxon>
        <taxon>Pseudomonadati</taxon>
        <taxon>Thermodesulfobacteriota</taxon>
        <taxon>Syntrophobacteria</taxon>
        <taxon>Syntrophobacterales</taxon>
        <taxon>Syntrophobacteraceae</taxon>
        <taxon>Desulfosoma</taxon>
    </lineage>
</organism>
<keyword evidence="3" id="KW-1185">Reference proteome</keyword>
<dbReference type="AlphaFoldDB" id="A0A3N1VHM8"/>
<gene>
    <name evidence="2" type="ORF">EDC27_0694</name>
</gene>
<dbReference type="OrthoDB" id="291690at2"/>
<dbReference type="RefSeq" id="WP_148045671.1">
    <property type="nucleotide sequence ID" value="NZ_RJVA01000010.1"/>
</dbReference>
<sequence length="96" mass="10174">MSDAMKKVKPGYPLVIPAATLSAPVDSARDFLVRRHQKTQAGTPSGGHNCMVLVRNDSGPDRERFDVLGISGPVFDPASGGRGLQDLPGHAAHHPH</sequence>
<accession>A0A3N1VHM8</accession>
<dbReference type="EMBL" id="RJVA01000010">
    <property type="protein sequence ID" value="ROR01519.1"/>
    <property type="molecule type" value="Genomic_DNA"/>
</dbReference>
<proteinExistence type="predicted"/>
<reference evidence="2 3" key="1">
    <citation type="submission" date="2018-11" db="EMBL/GenBank/DDBJ databases">
        <title>Genomic Encyclopedia of Type Strains, Phase IV (KMG-IV): sequencing the most valuable type-strain genomes for metagenomic binning, comparative biology and taxonomic classification.</title>
        <authorList>
            <person name="Goeker M."/>
        </authorList>
    </citation>
    <scope>NUCLEOTIDE SEQUENCE [LARGE SCALE GENOMIC DNA]</scope>
    <source>
        <strain evidence="2 3">DSM 22027</strain>
    </source>
</reference>
<comment type="caution">
    <text evidence="2">The sequence shown here is derived from an EMBL/GenBank/DDBJ whole genome shotgun (WGS) entry which is preliminary data.</text>
</comment>
<feature type="region of interest" description="Disordered" evidence="1">
    <location>
        <begin position="76"/>
        <end position="96"/>
    </location>
</feature>
<evidence type="ECO:0000313" key="2">
    <source>
        <dbReference type="EMBL" id="ROR01519.1"/>
    </source>
</evidence>